<name>A0A7S4DGE4_9EUKA</name>
<protein>
    <recommendedName>
        <fullName evidence="4">PRA1 family protein</fullName>
    </recommendedName>
</protein>
<dbReference type="EMBL" id="HBIV01004508">
    <property type="protein sequence ID" value="CAE0648624.1"/>
    <property type="molecule type" value="Transcribed_RNA"/>
</dbReference>
<feature type="compositionally biased region" description="Acidic residues" evidence="1">
    <location>
        <begin position="135"/>
        <end position="147"/>
    </location>
</feature>
<evidence type="ECO:0000313" key="3">
    <source>
        <dbReference type="EMBL" id="CAE0648624.1"/>
    </source>
</evidence>
<evidence type="ECO:0000256" key="2">
    <source>
        <dbReference type="SAM" id="Phobius"/>
    </source>
</evidence>
<dbReference type="AlphaFoldDB" id="A0A7S4DGE4"/>
<evidence type="ECO:0008006" key="4">
    <source>
        <dbReference type="Google" id="ProtNLM"/>
    </source>
</evidence>
<feature type="region of interest" description="Disordered" evidence="1">
    <location>
        <begin position="129"/>
        <end position="170"/>
    </location>
</feature>
<keyword evidence="2" id="KW-0472">Membrane</keyword>
<keyword evidence="2" id="KW-1133">Transmembrane helix</keyword>
<proteinExistence type="predicted"/>
<accession>A0A7S4DGE4</accession>
<keyword evidence="2" id="KW-0812">Transmembrane</keyword>
<evidence type="ECO:0000256" key="1">
    <source>
        <dbReference type="SAM" id="MobiDB-lite"/>
    </source>
</evidence>
<sequence length="170" mass="19096">MSSTSFRTMCSLHSSCYSTECNKAFHTLLILLCKIIQNDSDTNNFSFRSTVALICVLCLCICWHYVLKLKHIQFGDVVLAETYKLWFMATVSFIVLLLCAGHVLLWILIFTLLPVLTHAALHVPMHIEPNKKDDDIDPEDPGDDPEVVEPPTEGDQNGESNEMKSPARLG</sequence>
<organism evidence="3">
    <name type="scientific">Lotharella globosa</name>
    <dbReference type="NCBI Taxonomy" id="91324"/>
    <lineage>
        <taxon>Eukaryota</taxon>
        <taxon>Sar</taxon>
        <taxon>Rhizaria</taxon>
        <taxon>Cercozoa</taxon>
        <taxon>Chlorarachniophyceae</taxon>
        <taxon>Lotharella</taxon>
    </lineage>
</organism>
<feature type="transmembrane region" description="Helical" evidence="2">
    <location>
        <begin position="45"/>
        <end position="66"/>
    </location>
</feature>
<feature type="transmembrane region" description="Helical" evidence="2">
    <location>
        <begin position="86"/>
        <end position="116"/>
    </location>
</feature>
<gene>
    <name evidence="3" type="ORF">LGLO00237_LOCUS3158</name>
</gene>
<reference evidence="3" key="1">
    <citation type="submission" date="2021-01" db="EMBL/GenBank/DDBJ databases">
        <authorList>
            <person name="Corre E."/>
            <person name="Pelletier E."/>
            <person name="Niang G."/>
            <person name="Scheremetjew M."/>
            <person name="Finn R."/>
            <person name="Kale V."/>
            <person name="Holt S."/>
            <person name="Cochrane G."/>
            <person name="Meng A."/>
            <person name="Brown T."/>
            <person name="Cohen L."/>
        </authorList>
    </citation>
    <scope>NUCLEOTIDE SEQUENCE</scope>
    <source>
        <strain evidence="3">CCCM811</strain>
    </source>
</reference>